<protein>
    <submittedName>
        <fullName evidence="13">Type I secretion system permease/ATPase</fullName>
    </submittedName>
</protein>
<comment type="caution">
    <text evidence="13">The sequence shown here is derived from an EMBL/GenBank/DDBJ whole genome shotgun (WGS) entry which is preliminary data.</text>
</comment>
<dbReference type="InterPro" id="IPR039421">
    <property type="entry name" value="Type_1_exporter"/>
</dbReference>
<reference evidence="13 14" key="2">
    <citation type="submission" date="2019-09" db="EMBL/GenBank/DDBJ databases">
        <authorList>
            <person name="Jin C."/>
        </authorList>
    </citation>
    <scope>NUCLEOTIDE SEQUENCE [LARGE SCALE GENOMIC DNA]</scope>
    <source>
        <strain evidence="13 14">BN140002</strain>
    </source>
</reference>
<evidence type="ECO:0000259" key="12">
    <source>
        <dbReference type="PROSITE" id="PS50929"/>
    </source>
</evidence>
<proteinExistence type="inferred from homology"/>
<evidence type="ECO:0000256" key="6">
    <source>
        <dbReference type="ARBA" id="ARBA00022741"/>
    </source>
</evidence>
<dbReference type="SUPFAM" id="SSF90123">
    <property type="entry name" value="ABC transporter transmembrane region"/>
    <property type="match status" value="1"/>
</dbReference>
<dbReference type="PROSITE" id="PS00211">
    <property type="entry name" value="ABC_TRANSPORTER_1"/>
    <property type="match status" value="1"/>
</dbReference>
<name>A0A5B2VV84_9HYPH</name>
<evidence type="ECO:0000256" key="8">
    <source>
        <dbReference type="ARBA" id="ARBA00022989"/>
    </source>
</evidence>
<dbReference type="PANTHER" id="PTHR24221">
    <property type="entry name" value="ATP-BINDING CASSETTE SUB-FAMILY B"/>
    <property type="match status" value="1"/>
</dbReference>
<dbReference type="GO" id="GO:0034040">
    <property type="term" value="F:ATPase-coupled lipid transmembrane transporter activity"/>
    <property type="evidence" value="ECO:0007669"/>
    <property type="project" value="TreeGrafter"/>
</dbReference>
<keyword evidence="14" id="KW-1185">Reference proteome</keyword>
<dbReference type="Proteomes" id="UP000323142">
    <property type="component" value="Unassembled WGS sequence"/>
</dbReference>
<keyword evidence="3" id="KW-0813">Transport</keyword>
<dbReference type="GO" id="GO:0016887">
    <property type="term" value="F:ATP hydrolysis activity"/>
    <property type="evidence" value="ECO:0007669"/>
    <property type="project" value="InterPro"/>
</dbReference>
<dbReference type="SUPFAM" id="SSF52540">
    <property type="entry name" value="P-loop containing nucleoside triphosphate hydrolases"/>
    <property type="match status" value="1"/>
</dbReference>
<feature type="transmembrane region" description="Helical" evidence="10">
    <location>
        <begin position="26"/>
        <end position="49"/>
    </location>
</feature>
<comment type="subcellular location">
    <subcellularLocation>
        <location evidence="1">Cell membrane</location>
        <topology evidence="1">Multi-pass membrane protein</topology>
    </subcellularLocation>
</comment>
<keyword evidence="7" id="KW-0067">ATP-binding</keyword>
<keyword evidence="4" id="KW-1003">Cell membrane</keyword>
<comment type="similarity">
    <text evidence="2">Belongs to the ABC transporter superfamily.</text>
</comment>
<dbReference type="GO" id="GO:0030253">
    <property type="term" value="P:protein secretion by the type I secretion system"/>
    <property type="evidence" value="ECO:0007669"/>
    <property type="project" value="InterPro"/>
</dbReference>
<dbReference type="AlphaFoldDB" id="A0A5B2VV84"/>
<dbReference type="InterPro" id="IPR010128">
    <property type="entry name" value="ATPase_T1SS_PrtD-like"/>
</dbReference>
<keyword evidence="9 10" id="KW-0472">Membrane</keyword>
<evidence type="ECO:0000256" key="3">
    <source>
        <dbReference type="ARBA" id="ARBA00022448"/>
    </source>
</evidence>
<dbReference type="Gene3D" id="3.40.50.300">
    <property type="entry name" value="P-loop containing nucleotide triphosphate hydrolases"/>
    <property type="match status" value="1"/>
</dbReference>
<evidence type="ECO:0000256" key="5">
    <source>
        <dbReference type="ARBA" id="ARBA00022692"/>
    </source>
</evidence>
<feature type="domain" description="ABC transmembrane type-1" evidence="12">
    <location>
        <begin position="28"/>
        <end position="306"/>
    </location>
</feature>
<evidence type="ECO:0000256" key="10">
    <source>
        <dbReference type="SAM" id="Phobius"/>
    </source>
</evidence>
<dbReference type="InterPro" id="IPR003439">
    <property type="entry name" value="ABC_transporter-like_ATP-bd"/>
</dbReference>
<dbReference type="InterPro" id="IPR003593">
    <property type="entry name" value="AAA+_ATPase"/>
</dbReference>
<keyword evidence="6" id="KW-0547">Nucleotide-binding</keyword>
<dbReference type="EMBL" id="VUOA01000007">
    <property type="protein sequence ID" value="KAA2242157.1"/>
    <property type="molecule type" value="Genomic_DNA"/>
</dbReference>
<feature type="domain" description="ABC transporter" evidence="11">
    <location>
        <begin position="337"/>
        <end position="573"/>
    </location>
</feature>
<evidence type="ECO:0000256" key="4">
    <source>
        <dbReference type="ARBA" id="ARBA00022475"/>
    </source>
</evidence>
<evidence type="ECO:0000256" key="9">
    <source>
        <dbReference type="ARBA" id="ARBA00023136"/>
    </source>
</evidence>
<dbReference type="InterPro" id="IPR036640">
    <property type="entry name" value="ABC1_TM_sf"/>
</dbReference>
<dbReference type="PROSITE" id="PS50929">
    <property type="entry name" value="ABC_TM1F"/>
    <property type="match status" value="1"/>
</dbReference>
<dbReference type="NCBIfam" id="TIGR01842">
    <property type="entry name" value="type_I_sec_PrtD"/>
    <property type="match status" value="1"/>
</dbReference>
<feature type="transmembrane region" description="Helical" evidence="10">
    <location>
        <begin position="151"/>
        <end position="180"/>
    </location>
</feature>
<evidence type="ECO:0000256" key="2">
    <source>
        <dbReference type="ARBA" id="ARBA00005417"/>
    </source>
</evidence>
<dbReference type="Pfam" id="PF00664">
    <property type="entry name" value="ABC_membrane"/>
    <property type="match status" value="1"/>
</dbReference>
<evidence type="ECO:0000256" key="1">
    <source>
        <dbReference type="ARBA" id="ARBA00004651"/>
    </source>
</evidence>
<keyword evidence="8 10" id="KW-1133">Transmembrane helix</keyword>
<dbReference type="SMART" id="SM00382">
    <property type="entry name" value="AAA"/>
    <property type="match status" value="1"/>
</dbReference>
<dbReference type="Pfam" id="PF00005">
    <property type="entry name" value="ABC_tran"/>
    <property type="match status" value="1"/>
</dbReference>
<sequence>MASAPAPEQAALDTPMRSALAACRPALVGVAVFSGVTNILSLTGSLYMLQVYDRVLPSKSVATLIGLSIIAVSAYLLQGALESIRMRMLARIGASFDSHLSPRVYETLSFFPIYGVRSGVTTQGLRDLDQVRNFLSGLGPTALIDMPWMPLFVAFCFLLHPLIGLLTLAGGLVIIGLALLTEVRSRQPAKAATASGAARHTIVEATLRNAEVLRSMGMNRTFGQRFAVTNKRHVDDGLAAADVAGTVGSAAKIFRAILQSAVLALGAYLAINHEMSPGGMVAASILTARALAPVEMAVAHWKGFVSARQSYERLSRTLAVLGPTEDRLALPRPRDRLTVTELAVAAPGQPRVILQNVSFQLNAGQGLGIIGPSASGKSTLARALIGVWSPARGHVRLDGASLDQWDPNALSRHIGYLPQDIELFDGTIAENIARFEPDATPEAVIKAAQDAGAHEMILALPGGYETPVGAAGIALSGGQRQRVALARALYSEPFLVVLDEPNSNLDTAGEDALVRAIQAIRGWGGIAIIVTHRATALAGVDQVALMADGQIRVMGRRDEVLQAILRQNGAPTLKAAAVG</sequence>
<dbReference type="OrthoDB" id="9808328at2"/>
<dbReference type="GO" id="GO:0030256">
    <property type="term" value="C:type I protein secretion system complex"/>
    <property type="evidence" value="ECO:0007669"/>
    <property type="project" value="InterPro"/>
</dbReference>
<gene>
    <name evidence="13" type="ORF">F0L46_04130</name>
</gene>
<dbReference type="GO" id="GO:0005524">
    <property type="term" value="F:ATP binding"/>
    <property type="evidence" value="ECO:0007669"/>
    <property type="project" value="UniProtKB-KW"/>
</dbReference>
<keyword evidence="5 10" id="KW-0812">Transmembrane</keyword>
<evidence type="ECO:0000259" key="11">
    <source>
        <dbReference type="PROSITE" id="PS50893"/>
    </source>
</evidence>
<dbReference type="GO" id="GO:0140359">
    <property type="term" value="F:ABC-type transporter activity"/>
    <property type="evidence" value="ECO:0007669"/>
    <property type="project" value="InterPro"/>
</dbReference>
<dbReference type="GO" id="GO:0005886">
    <property type="term" value="C:plasma membrane"/>
    <property type="evidence" value="ECO:0007669"/>
    <property type="project" value="UniProtKB-SubCell"/>
</dbReference>
<dbReference type="Gene3D" id="1.20.1560.10">
    <property type="entry name" value="ABC transporter type 1, transmembrane domain"/>
    <property type="match status" value="1"/>
</dbReference>
<dbReference type="RefSeq" id="WP_149815765.1">
    <property type="nucleotide sequence ID" value="NZ_VUOA01000007.1"/>
</dbReference>
<dbReference type="InterPro" id="IPR011527">
    <property type="entry name" value="ABC1_TM_dom"/>
</dbReference>
<evidence type="ECO:0000313" key="14">
    <source>
        <dbReference type="Proteomes" id="UP000323142"/>
    </source>
</evidence>
<feature type="transmembrane region" description="Helical" evidence="10">
    <location>
        <begin position="61"/>
        <end position="81"/>
    </location>
</feature>
<dbReference type="InterPro" id="IPR017871">
    <property type="entry name" value="ABC_transporter-like_CS"/>
</dbReference>
<evidence type="ECO:0000313" key="13">
    <source>
        <dbReference type="EMBL" id="KAA2242157.1"/>
    </source>
</evidence>
<reference evidence="13 14" key="1">
    <citation type="submission" date="2019-09" db="EMBL/GenBank/DDBJ databases">
        <title>Salinarimonas rosea gen. nov., sp. nov., a new member of the a-2 subgroup of the Proteobacteria.</title>
        <authorList>
            <person name="Liu J."/>
        </authorList>
    </citation>
    <scope>NUCLEOTIDE SEQUENCE [LARGE SCALE GENOMIC DNA]</scope>
    <source>
        <strain evidence="13 14">BN140002</strain>
    </source>
</reference>
<organism evidence="13 14">
    <name type="scientific">Salinarimonas soli</name>
    <dbReference type="NCBI Taxonomy" id="1638099"/>
    <lineage>
        <taxon>Bacteria</taxon>
        <taxon>Pseudomonadati</taxon>
        <taxon>Pseudomonadota</taxon>
        <taxon>Alphaproteobacteria</taxon>
        <taxon>Hyphomicrobiales</taxon>
        <taxon>Salinarimonadaceae</taxon>
        <taxon>Salinarimonas</taxon>
    </lineage>
</organism>
<accession>A0A5B2VV84</accession>
<dbReference type="InterPro" id="IPR027417">
    <property type="entry name" value="P-loop_NTPase"/>
</dbReference>
<dbReference type="FunFam" id="3.40.50.300:FF:001444">
    <property type="entry name" value="ABC transporter ATP-binding protein"/>
    <property type="match status" value="1"/>
</dbReference>
<evidence type="ECO:0000256" key="7">
    <source>
        <dbReference type="ARBA" id="ARBA00022840"/>
    </source>
</evidence>
<dbReference type="PROSITE" id="PS50893">
    <property type="entry name" value="ABC_TRANSPORTER_2"/>
    <property type="match status" value="1"/>
</dbReference>
<dbReference type="PANTHER" id="PTHR24221:SF248">
    <property type="entry name" value="ABC TRANSPORTER TRANSMEMBRANE REGION"/>
    <property type="match status" value="1"/>
</dbReference>